<evidence type="ECO:0000259" key="2">
    <source>
        <dbReference type="Pfam" id="PF07603"/>
    </source>
</evidence>
<keyword evidence="1" id="KW-0732">Signal</keyword>
<feature type="domain" description="Lcl C-terminal" evidence="2">
    <location>
        <begin position="42"/>
        <end position="136"/>
    </location>
</feature>
<dbReference type="InterPro" id="IPR011460">
    <property type="entry name" value="Lcl_C"/>
</dbReference>
<dbReference type="AlphaFoldDB" id="A0AAJ4ID31"/>
<name>A0AAJ4ID31_9VIBR</name>
<evidence type="ECO:0000256" key="1">
    <source>
        <dbReference type="SAM" id="SignalP"/>
    </source>
</evidence>
<evidence type="ECO:0000313" key="3">
    <source>
        <dbReference type="EMBL" id="QPL54738.1"/>
    </source>
</evidence>
<dbReference type="Proteomes" id="UP000594435">
    <property type="component" value="Chromosome 1"/>
</dbReference>
<dbReference type="Pfam" id="PF07603">
    <property type="entry name" value="Lcl_C"/>
    <property type="match status" value="1"/>
</dbReference>
<evidence type="ECO:0000313" key="4">
    <source>
        <dbReference type="Proteomes" id="UP000594435"/>
    </source>
</evidence>
<dbReference type="RefSeq" id="WP_045571513.1">
    <property type="nucleotide sequence ID" value="NZ_CP065217.1"/>
</dbReference>
<reference evidence="3 4" key="1">
    <citation type="submission" date="2020-11" db="EMBL/GenBank/DDBJ databases">
        <title>Complete and Circularized Genome Assembly of a human isolate of Vibrio navarrensis biotype pommerensis with MiSeq and MinION Sequence Data.</title>
        <authorList>
            <person name="Schwartz K."/>
            <person name="Borowiak M."/>
            <person name="Deneke C."/>
            <person name="Balau V."/>
            <person name="Metelmann C."/>
            <person name="Strauch E."/>
        </authorList>
    </citation>
    <scope>NUCLEOTIDE SEQUENCE [LARGE SCALE GENOMIC DNA]</scope>
    <source>
        <strain evidence="3 4">20-VB00237</strain>
    </source>
</reference>
<organism evidence="3 4">
    <name type="scientific">Vibrio navarrensis</name>
    <dbReference type="NCBI Taxonomy" id="29495"/>
    <lineage>
        <taxon>Bacteria</taxon>
        <taxon>Pseudomonadati</taxon>
        <taxon>Pseudomonadota</taxon>
        <taxon>Gammaproteobacteria</taxon>
        <taxon>Vibrionales</taxon>
        <taxon>Vibrionaceae</taxon>
        <taxon>Vibrio</taxon>
    </lineage>
</organism>
<sequence length="305" mass="35422">MKSTFLMPAIMLIAAPTLAQCLPEEGRFSKETIEYQGTSLWVVNDNRTQLQWMMCPLGQQGEQCLGAATQRKREELDKIITVFNGDKQPETSWRLPYTQELLTITDQGCRYGTYTEFFKLTQPIESLEQLYQTVAPYKEKFDIFYQQHQANLLALDHKRRSDAVLDKKVEEWLENSRKLSNGQWSRETSNLVHNVLVPWLEENSPEWVAVRASRNKFSNAYDFGDESIGLEKLRAHYESYYEVLNQSFATQAGYSVSFKNVPNLGTGTDNHFEVFYTYEQSTIQSQGSWLEFYVRLVRPIPSRSI</sequence>
<accession>A0AAJ4ID31</accession>
<feature type="chain" id="PRO_5042535334" evidence="1">
    <location>
        <begin position="20"/>
        <end position="305"/>
    </location>
</feature>
<gene>
    <name evidence="3" type="ORF">I3X05_06315</name>
</gene>
<proteinExistence type="predicted"/>
<protein>
    <submittedName>
        <fullName evidence="3">DUF1566 domain-containing protein</fullName>
    </submittedName>
</protein>
<dbReference type="EMBL" id="CP065217">
    <property type="protein sequence ID" value="QPL54738.1"/>
    <property type="molecule type" value="Genomic_DNA"/>
</dbReference>
<feature type="signal peptide" evidence="1">
    <location>
        <begin position="1"/>
        <end position="19"/>
    </location>
</feature>